<proteinExistence type="predicted"/>
<sequence length="74" mass="8564">MPSGCLLPSLLMHHSLRIVRGDSALTYRRRILLEVLRRDCIRLLSPNDQVISHRKRLGSDDLLNLSTWDLSELK</sequence>
<organism evidence="1 2">
    <name type="scientific">Dorcoceras hygrometricum</name>
    <dbReference type="NCBI Taxonomy" id="472368"/>
    <lineage>
        <taxon>Eukaryota</taxon>
        <taxon>Viridiplantae</taxon>
        <taxon>Streptophyta</taxon>
        <taxon>Embryophyta</taxon>
        <taxon>Tracheophyta</taxon>
        <taxon>Spermatophyta</taxon>
        <taxon>Magnoliopsida</taxon>
        <taxon>eudicotyledons</taxon>
        <taxon>Gunneridae</taxon>
        <taxon>Pentapetalae</taxon>
        <taxon>asterids</taxon>
        <taxon>lamiids</taxon>
        <taxon>Lamiales</taxon>
        <taxon>Gesneriaceae</taxon>
        <taxon>Didymocarpoideae</taxon>
        <taxon>Trichosporeae</taxon>
        <taxon>Loxocarpinae</taxon>
        <taxon>Dorcoceras</taxon>
    </lineage>
</organism>
<dbReference type="GO" id="GO:0016301">
    <property type="term" value="F:kinase activity"/>
    <property type="evidence" value="ECO:0007669"/>
    <property type="project" value="UniProtKB-KW"/>
</dbReference>
<dbReference type="AlphaFoldDB" id="A0A2Z7CZB1"/>
<dbReference type="EMBL" id="KQ991065">
    <property type="protein sequence ID" value="KZV52433.1"/>
    <property type="molecule type" value="Genomic_DNA"/>
</dbReference>
<accession>A0A2Z7CZB1</accession>
<name>A0A2Z7CZB1_9LAMI</name>
<keyword evidence="1" id="KW-0418">Kinase</keyword>
<reference evidence="1 2" key="1">
    <citation type="journal article" date="2015" name="Proc. Natl. Acad. Sci. U.S.A.">
        <title>The resurrection genome of Boea hygrometrica: A blueprint for survival of dehydration.</title>
        <authorList>
            <person name="Xiao L."/>
            <person name="Yang G."/>
            <person name="Zhang L."/>
            <person name="Yang X."/>
            <person name="Zhao S."/>
            <person name="Ji Z."/>
            <person name="Zhou Q."/>
            <person name="Hu M."/>
            <person name="Wang Y."/>
            <person name="Chen M."/>
            <person name="Xu Y."/>
            <person name="Jin H."/>
            <person name="Xiao X."/>
            <person name="Hu G."/>
            <person name="Bao F."/>
            <person name="Hu Y."/>
            <person name="Wan P."/>
            <person name="Li L."/>
            <person name="Deng X."/>
            <person name="Kuang T."/>
            <person name="Xiang C."/>
            <person name="Zhu J.K."/>
            <person name="Oliver M.J."/>
            <person name="He Y."/>
        </authorList>
    </citation>
    <scope>NUCLEOTIDE SEQUENCE [LARGE SCALE GENOMIC DNA]</scope>
    <source>
        <strain evidence="2">cv. XS01</strain>
    </source>
</reference>
<keyword evidence="1" id="KW-0808">Transferase</keyword>
<gene>
    <name evidence="1" type="ORF">F511_33101</name>
</gene>
<dbReference type="Proteomes" id="UP000250235">
    <property type="component" value="Unassembled WGS sequence"/>
</dbReference>
<evidence type="ECO:0000313" key="1">
    <source>
        <dbReference type="EMBL" id="KZV52433.1"/>
    </source>
</evidence>
<keyword evidence="2" id="KW-1185">Reference proteome</keyword>
<evidence type="ECO:0000313" key="2">
    <source>
        <dbReference type="Proteomes" id="UP000250235"/>
    </source>
</evidence>
<protein>
    <submittedName>
        <fullName evidence="1">Glutamate 5-kinase isoform 1</fullName>
    </submittedName>
</protein>